<evidence type="ECO:0008006" key="4">
    <source>
        <dbReference type="Google" id="ProtNLM"/>
    </source>
</evidence>
<feature type="transmembrane region" description="Helical" evidence="1">
    <location>
        <begin position="7"/>
        <end position="23"/>
    </location>
</feature>
<evidence type="ECO:0000313" key="2">
    <source>
        <dbReference type="EMBL" id="OGI65623.1"/>
    </source>
</evidence>
<keyword evidence="1" id="KW-0812">Transmembrane</keyword>
<keyword evidence="1" id="KW-0472">Membrane</keyword>
<keyword evidence="1" id="KW-1133">Transmembrane helix</keyword>
<dbReference type="AlphaFoldDB" id="A0A1F6V7J1"/>
<reference evidence="2 3" key="1">
    <citation type="journal article" date="2016" name="Nat. Commun.">
        <title>Thousands of microbial genomes shed light on interconnected biogeochemical processes in an aquifer system.</title>
        <authorList>
            <person name="Anantharaman K."/>
            <person name="Brown C.T."/>
            <person name="Hug L.A."/>
            <person name="Sharon I."/>
            <person name="Castelle C.J."/>
            <person name="Probst A.J."/>
            <person name="Thomas B.C."/>
            <person name="Singh A."/>
            <person name="Wilkins M.J."/>
            <person name="Karaoz U."/>
            <person name="Brodie E.L."/>
            <person name="Williams K.H."/>
            <person name="Hubbard S.S."/>
            <person name="Banfield J.F."/>
        </authorList>
    </citation>
    <scope>NUCLEOTIDE SEQUENCE [LARGE SCALE GENOMIC DNA]</scope>
</reference>
<sequence length="82" mass="9372">MQKQAKKVIILTIGVIFIIFGLIGLVLPFLQGIIFLIIGFLLISLYFPKVRAHIRRHAQKSASVLSFFDKTERWLAKFIGEV</sequence>
<protein>
    <recommendedName>
        <fullName evidence="4">DUF454 domain-containing protein</fullName>
    </recommendedName>
</protein>
<evidence type="ECO:0000313" key="3">
    <source>
        <dbReference type="Proteomes" id="UP000178700"/>
    </source>
</evidence>
<comment type="caution">
    <text evidence="2">The sequence shown here is derived from an EMBL/GenBank/DDBJ whole genome shotgun (WGS) entry which is preliminary data.</text>
</comment>
<feature type="transmembrane region" description="Helical" evidence="1">
    <location>
        <begin position="29"/>
        <end position="47"/>
    </location>
</feature>
<proteinExistence type="predicted"/>
<organism evidence="2 3">
    <name type="scientific">Candidatus Nomurabacteria bacterium RIFCSPHIGHO2_01_FULL_39_10</name>
    <dbReference type="NCBI Taxonomy" id="1801733"/>
    <lineage>
        <taxon>Bacteria</taxon>
        <taxon>Candidatus Nomuraibacteriota</taxon>
    </lineage>
</organism>
<name>A0A1F6V7J1_9BACT</name>
<dbReference type="EMBL" id="MFTJ01000024">
    <property type="protein sequence ID" value="OGI65623.1"/>
    <property type="molecule type" value="Genomic_DNA"/>
</dbReference>
<evidence type="ECO:0000256" key="1">
    <source>
        <dbReference type="SAM" id="Phobius"/>
    </source>
</evidence>
<dbReference type="Proteomes" id="UP000178700">
    <property type="component" value="Unassembled WGS sequence"/>
</dbReference>
<accession>A0A1F6V7J1</accession>
<gene>
    <name evidence="2" type="ORF">A2642_01160</name>
</gene>